<dbReference type="GO" id="GO:0006614">
    <property type="term" value="P:SRP-dependent cotranslational protein targeting to membrane"/>
    <property type="evidence" value="ECO:0007669"/>
    <property type="project" value="TreeGrafter"/>
</dbReference>
<feature type="compositionally biased region" description="Low complexity" evidence="1">
    <location>
        <begin position="405"/>
        <end position="416"/>
    </location>
</feature>
<evidence type="ECO:0000313" key="4">
    <source>
        <dbReference type="EMBL" id="KAJ3630057.1"/>
    </source>
</evidence>
<sequence length="423" mass="47643">SFKFTSALFALLYFGYKVSLIEEQKEDFDPYSLLNVEVDTTTADIRKAYRELSKRYHPDSKLKLSDSPEKFMALTKAYKALTNPLARENFEKYGHPDGPQSLNTFFAIPQWFVEKRNYWKIFRRVKLSSFHPKLTASYCQKSLALIAAHIHRLSLPSPVLSSQLKVVLLLPDLVRVGLVPVLSSKGYKETTLKAVYFLQMVTQALKENSSSLEMLPYITSDRILERVAFGALYVKSYCTCFYEEFKSRSGVSAIIEFVQIPLESKRSTLPFKLALISEALHLPYLKVDGKIGSDGEGVPVGSVVTVVIYIQRTTINEYISGRAKESKAQTVPKAKHTNGKPPFAYCPHFPSPLRESWLVALSGPRDEGFLCLPQFVDLLHGKAEITTCEKKVVEASSYDMEETESSQSSDVSAIESDSSEVEY</sequence>
<dbReference type="SUPFAM" id="SSF46565">
    <property type="entry name" value="Chaperone J-domain"/>
    <property type="match status" value="1"/>
</dbReference>
<dbReference type="Gene3D" id="1.10.287.110">
    <property type="entry name" value="DnaJ domain"/>
    <property type="match status" value="1"/>
</dbReference>
<feature type="chain" id="PRO_5041205563" description="J domain-containing protein" evidence="2">
    <location>
        <begin position="24"/>
        <end position="423"/>
    </location>
</feature>
<dbReference type="GO" id="GO:0006620">
    <property type="term" value="P:post-translational protein targeting to endoplasmic reticulum membrane"/>
    <property type="evidence" value="ECO:0007669"/>
    <property type="project" value="TreeGrafter"/>
</dbReference>
<proteinExistence type="predicted"/>
<dbReference type="PRINTS" id="PR00625">
    <property type="entry name" value="JDOMAIN"/>
</dbReference>
<feature type="domain" description="J" evidence="3">
    <location>
        <begin position="29"/>
        <end position="94"/>
    </location>
</feature>
<dbReference type="InterPro" id="IPR036869">
    <property type="entry name" value="J_dom_sf"/>
</dbReference>
<feature type="signal peptide" evidence="2">
    <location>
        <begin position="1"/>
        <end position="23"/>
    </location>
</feature>
<comment type="caution">
    <text evidence="4">The sequence shown here is derived from an EMBL/GenBank/DDBJ whole genome shotgun (WGS) entry which is preliminary data.</text>
</comment>
<keyword evidence="5" id="KW-1185">Reference proteome</keyword>
<dbReference type="GO" id="GO:0008320">
    <property type="term" value="F:protein transmembrane transporter activity"/>
    <property type="evidence" value="ECO:0007669"/>
    <property type="project" value="TreeGrafter"/>
</dbReference>
<organism evidence="4 5">
    <name type="scientific">Zophobas morio</name>
    <dbReference type="NCBI Taxonomy" id="2755281"/>
    <lineage>
        <taxon>Eukaryota</taxon>
        <taxon>Metazoa</taxon>
        <taxon>Ecdysozoa</taxon>
        <taxon>Arthropoda</taxon>
        <taxon>Hexapoda</taxon>
        <taxon>Insecta</taxon>
        <taxon>Pterygota</taxon>
        <taxon>Neoptera</taxon>
        <taxon>Endopterygota</taxon>
        <taxon>Coleoptera</taxon>
        <taxon>Polyphaga</taxon>
        <taxon>Cucujiformia</taxon>
        <taxon>Tenebrionidae</taxon>
        <taxon>Zophobas</taxon>
    </lineage>
</organism>
<dbReference type="PROSITE" id="PS50076">
    <property type="entry name" value="DNAJ_2"/>
    <property type="match status" value="1"/>
</dbReference>
<feature type="region of interest" description="Disordered" evidence="1">
    <location>
        <begin position="396"/>
        <end position="423"/>
    </location>
</feature>
<gene>
    <name evidence="4" type="ORF">Zmor_027115</name>
</gene>
<evidence type="ECO:0000313" key="5">
    <source>
        <dbReference type="Proteomes" id="UP001168821"/>
    </source>
</evidence>
<dbReference type="SUPFAM" id="SSF158702">
    <property type="entry name" value="Sec63 N-terminal domain-like"/>
    <property type="match status" value="1"/>
</dbReference>
<dbReference type="InterPro" id="IPR001623">
    <property type="entry name" value="DnaJ_domain"/>
</dbReference>
<name>A0AA38HJU9_9CUCU</name>
<dbReference type="GO" id="GO:0031207">
    <property type="term" value="C:Sec62/Sec63 complex"/>
    <property type="evidence" value="ECO:0007669"/>
    <property type="project" value="TreeGrafter"/>
</dbReference>
<evidence type="ECO:0000256" key="2">
    <source>
        <dbReference type="SAM" id="SignalP"/>
    </source>
</evidence>
<dbReference type="CDD" id="cd06257">
    <property type="entry name" value="DnaJ"/>
    <property type="match status" value="1"/>
</dbReference>
<dbReference type="GO" id="GO:0003723">
    <property type="term" value="F:RNA binding"/>
    <property type="evidence" value="ECO:0007669"/>
    <property type="project" value="TreeGrafter"/>
</dbReference>
<feature type="non-terminal residue" evidence="4">
    <location>
        <position position="423"/>
    </location>
</feature>
<keyword evidence="2" id="KW-0732">Signal</keyword>
<evidence type="ECO:0000256" key="1">
    <source>
        <dbReference type="SAM" id="MobiDB-lite"/>
    </source>
</evidence>
<protein>
    <recommendedName>
        <fullName evidence="3">J domain-containing protein</fullName>
    </recommendedName>
</protein>
<dbReference type="EMBL" id="JALNTZ010000873">
    <property type="protein sequence ID" value="KAJ3630057.1"/>
    <property type="molecule type" value="Genomic_DNA"/>
</dbReference>
<dbReference type="Proteomes" id="UP001168821">
    <property type="component" value="Unassembled WGS sequence"/>
</dbReference>
<dbReference type="AlphaFoldDB" id="A0AA38HJU9"/>
<reference evidence="4" key="1">
    <citation type="journal article" date="2023" name="G3 (Bethesda)">
        <title>Whole genome assemblies of Zophobas morio and Tenebrio molitor.</title>
        <authorList>
            <person name="Kaur S."/>
            <person name="Stinson S.A."/>
            <person name="diCenzo G.C."/>
        </authorList>
    </citation>
    <scope>NUCLEOTIDE SEQUENCE</scope>
    <source>
        <strain evidence="4">QUZm001</strain>
    </source>
</reference>
<evidence type="ECO:0000259" key="3">
    <source>
        <dbReference type="PROSITE" id="PS50076"/>
    </source>
</evidence>
<dbReference type="SMART" id="SM00271">
    <property type="entry name" value="DnaJ"/>
    <property type="match status" value="1"/>
</dbReference>
<dbReference type="Pfam" id="PF00226">
    <property type="entry name" value="DnaJ"/>
    <property type="match status" value="1"/>
</dbReference>
<accession>A0AA38HJU9</accession>
<dbReference type="PANTHER" id="PTHR24075">
    <property type="entry name" value="SEC63 DOMAIN-CONTAINING"/>
    <property type="match status" value="1"/>
</dbReference>
<dbReference type="Gene3D" id="1.10.3380.10">
    <property type="entry name" value="Sec63 N-terminal domain-like domain"/>
    <property type="match status" value="1"/>
</dbReference>
<dbReference type="PANTHER" id="PTHR24075:SF0">
    <property type="entry name" value="TRANSLOCATION PROTEIN SEC63 HOMOLOG"/>
    <property type="match status" value="1"/>
</dbReference>